<protein>
    <submittedName>
        <fullName evidence="5">RNA polymerase sigma factor, sigma-70 family</fullName>
    </submittedName>
</protein>
<dbReference type="InterPro" id="IPR014284">
    <property type="entry name" value="RNA_pol_sigma-70_dom"/>
</dbReference>
<dbReference type="GO" id="GO:0016987">
    <property type="term" value="F:sigma factor activity"/>
    <property type="evidence" value="ECO:0007669"/>
    <property type="project" value="UniProtKB-KW"/>
</dbReference>
<dbReference type="GO" id="GO:0006352">
    <property type="term" value="P:DNA-templated transcription initiation"/>
    <property type="evidence" value="ECO:0007669"/>
    <property type="project" value="InterPro"/>
</dbReference>
<dbReference type="Gene3D" id="1.10.1740.10">
    <property type="match status" value="1"/>
</dbReference>
<evidence type="ECO:0000313" key="5">
    <source>
        <dbReference type="EMBL" id="SEM18342.1"/>
    </source>
</evidence>
<dbReference type="STRING" id="1038014.SAMN04487910_4353"/>
<dbReference type="Pfam" id="PF04542">
    <property type="entry name" value="Sigma70_r2"/>
    <property type="match status" value="1"/>
</dbReference>
<dbReference type="InterPro" id="IPR013325">
    <property type="entry name" value="RNA_pol_sigma_r2"/>
</dbReference>
<dbReference type="PANTHER" id="PTHR43133">
    <property type="entry name" value="RNA POLYMERASE ECF-TYPE SIGMA FACTO"/>
    <property type="match status" value="1"/>
</dbReference>
<feature type="domain" description="RNA polymerase sigma-70 region 2" evidence="4">
    <location>
        <begin position="21"/>
        <end position="82"/>
    </location>
</feature>
<dbReference type="InterPro" id="IPR007627">
    <property type="entry name" value="RNA_pol_sigma70_r2"/>
</dbReference>
<evidence type="ECO:0000256" key="2">
    <source>
        <dbReference type="ARBA" id="ARBA00023082"/>
    </source>
</evidence>
<dbReference type="EMBL" id="FOAB01000010">
    <property type="protein sequence ID" value="SEM18342.1"/>
    <property type="molecule type" value="Genomic_DNA"/>
</dbReference>
<keyword evidence="3" id="KW-0804">Transcription</keyword>
<evidence type="ECO:0000313" key="6">
    <source>
        <dbReference type="Proteomes" id="UP000198521"/>
    </source>
</evidence>
<dbReference type="PANTHER" id="PTHR43133:SF53">
    <property type="entry name" value="ECF RNA POLYMERASE SIGMA-E FACTOR"/>
    <property type="match status" value="1"/>
</dbReference>
<dbReference type="InterPro" id="IPR039425">
    <property type="entry name" value="RNA_pol_sigma-70-like"/>
</dbReference>
<evidence type="ECO:0000256" key="1">
    <source>
        <dbReference type="ARBA" id="ARBA00023015"/>
    </source>
</evidence>
<keyword evidence="1" id="KW-0805">Transcription regulation</keyword>
<dbReference type="NCBIfam" id="TIGR02937">
    <property type="entry name" value="sigma70-ECF"/>
    <property type="match status" value="1"/>
</dbReference>
<dbReference type="AlphaFoldDB" id="A0A1H7W9S8"/>
<dbReference type="SUPFAM" id="SSF88946">
    <property type="entry name" value="Sigma2 domain of RNA polymerase sigma factors"/>
    <property type="match status" value="1"/>
</dbReference>
<dbReference type="Proteomes" id="UP000198521">
    <property type="component" value="Unassembled WGS sequence"/>
</dbReference>
<dbReference type="RefSeq" id="WP_091412296.1">
    <property type="nucleotide sequence ID" value="NZ_FOAB01000010.1"/>
</dbReference>
<gene>
    <name evidence="5" type="ORF">SAMN04487910_4353</name>
</gene>
<organism evidence="5 6">
    <name type="scientific">Aquimarina amphilecti</name>
    <dbReference type="NCBI Taxonomy" id="1038014"/>
    <lineage>
        <taxon>Bacteria</taxon>
        <taxon>Pseudomonadati</taxon>
        <taxon>Bacteroidota</taxon>
        <taxon>Flavobacteriia</taxon>
        <taxon>Flavobacteriales</taxon>
        <taxon>Flavobacteriaceae</taxon>
        <taxon>Aquimarina</taxon>
    </lineage>
</organism>
<accession>A0A1H7W9S8</accession>
<keyword evidence="6" id="KW-1185">Reference proteome</keyword>
<reference evidence="5 6" key="1">
    <citation type="submission" date="2016-10" db="EMBL/GenBank/DDBJ databases">
        <authorList>
            <person name="de Groot N.N."/>
        </authorList>
    </citation>
    <scope>NUCLEOTIDE SEQUENCE [LARGE SCALE GENOMIC DNA]</scope>
    <source>
        <strain evidence="5 6">DSM 25232</strain>
    </source>
</reference>
<proteinExistence type="predicted"/>
<sequence>MEEQLIKSCLEGDKRSLEKLIKSIDQLVYNLSIRFLWNKADAEDATQEILLKVITNLSKYQGKSKFNTWVYRIATNYLINQKKTSFEKRPISFSQFSEELNSINDPVSYDLPDSGLLEKEMKTGCTLAMLQCLSRELRIVFILGSILKIKSNVACEIIEISPENFRKRLQKSRKLIGSFLNSNCGVYNTANKCRCNKRIHIAIASKRIVKEDLNFVDNIDVYNEEMEELNSMTGIYSNHGDFINKSDFYKELNQLIASKRIFNEI</sequence>
<dbReference type="OrthoDB" id="1027298at2"/>
<evidence type="ECO:0000259" key="4">
    <source>
        <dbReference type="Pfam" id="PF04542"/>
    </source>
</evidence>
<name>A0A1H7W9S8_AQUAM</name>
<keyword evidence="2" id="KW-0731">Sigma factor</keyword>
<evidence type="ECO:0000256" key="3">
    <source>
        <dbReference type="ARBA" id="ARBA00023163"/>
    </source>
</evidence>